<proteinExistence type="predicted"/>
<evidence type="ECO:0000313" key="1">
    <source>
        <dbReference type="EMBL" id="KAK9114124.1"/>
    </source>
</evidence>
<keyword evidence="2" id="KW-1185">Reference proteome</keyword>
<gene>
    <name evidence="1" type="ORF">Syun_020921</name>
</gene>
<organism evidence="1 2">
    <name type="scientific">Stephania yunnanensis</name>
    <dbReference type="NCBI Taxonomy" id="152371"/>
    <lineage>
        <taxon>Eukaryota</taxon>
        <taxon>Viridiplantae</taxon>
        <taxon>Streptophyta</taxon>
        <taxon>Embryophyta</taxon>
        <taxon>Tracheophyta</taxon>
        <taxon>Spermatophyta</taxon>
        <taxon>Magnoliopsida</taxon>
        <taxon>Ranunculales</taxon>
        <taxon>Menispermaceae</taxon>
        <taxon>Menispermoideae</taxon>
        <taxon>Cissampelideae</taxon>
        <taxon>Stephania</taxon>
    </lineage>
</organism>
<dbReference type="AlphaFoldDB" id="A0AAP0IER3"/>
<evidence type="ECO:0000313" key="2">
    <source>
        <dbReference type="Proteomes" id="UP001420932"/>
    </source>
</evidence>
<protein>
    <submittedName>
        <fullName evidence="1">Uncharacterized protein</fullName>
    </submittedName>
</protein>
<accession>A0AAP0IER3</accession>
<name>A0AAP0IER3_9MAGN</name>
<reference evidence="1 2" key="1">
    <citation type="submission" date="2024-01" db="EMBL/GenBank/DDBJ databases">
        <title>Genome assemblies of Stephania.</title>
        <authorList>
            <person name="Yang L."/>
        </authorList>
    </citation>
    <scope>NUCLEOTIDE SEQUENCE [LARGE SCALE GENOMIC DNA]</scope>
    <source>
        <strain evidence="1">YNDBR</strain>
        <tissue evidence="1">Leaf</tissue>
    </source>
</reference>
<dbReference type="EMBL" id="JBBNAF010000009">
    <property type="protein sequence ID" value="KAK9114124.1"/>
    <property type="molecule type" value="Genomic_DNA"/>
</dbReference>
<dbReference type="Proteomes" id="UP001420932">
    <property type="component" value="Unassembled WGS sequence"/>
</dbReference>
<sequence>MRKRLKKYLMLPWKCSSRGKFKTILKIRNKFENKFHKTRSTKWLVTHFPTEILMETNKGLFPARN</sequence>
<comment type="caution">
    <text evidence="1">The sequence shown here is derived from an EMBL/GenBank/DDBJ whole genome shotgun (WGS) entry which is preliminary data.</text>
</comment>